<dbReference type="PhylomeDB" id="T1J3G4"/>
<dbReference type="AlphaFoldDB" id="T1J3G4"/>
<dbReference type="InterPro" id="IPR001251">
    <property type="entry name" value="CRAL-TRIO_dom"/>
</dbReference>
<evidence type="ECO:0000313" key="1">
    <source>
        <dbReference type="EnsemblMetazoa" id="SMAR008129-PA"/>
    </source>
</evidence>
<dbReference type="PANTHER" id="PTHR10174">
    <property type="entry name" value="ALPHA-TOCOPHEROL TRANSFER PROTEIN-RELATED"/>
    <property type="match status" value="1"/>
</dbReference>
<dbReference type="STRING" id="126957.T1J3G4"/>
<organism evidence="1 2">
    <name type="scientific">Strigamia maritima</name>
    <name type="common">European centipede</name>
    <name type="synonym">Geophilus maritimus</name>
    <dbReference type="NCBI Taxonomy" id="126957"/>
    <lineage>
        <taxon>Eukaryota</taxon>
        <taxon>Metazoa</taxon>
        <taxon>Ecdysozoa</taxon>
        <taxon>Arthropoda</taxon>
        <taxon>Myriapoda</taxon>
        <taxon>Chilopoda</taxon>
        <taxon>Pleurostigmophora</taxon>
        <taxon>Geophilomorpha</taxon>
        <taxon>Linotaeniidae</taxon>
        <taxon>Strigamia</taxon>
    </lineage>
</organism>
<dbReference type="EnsemblMetazoa" id="SMAR008129-RA">
    <property type="protein sequence ID" value="SMAR008129-PA"/>
    <property type="gene ID" value="SMAR008129"/>
</dbReference>
<dbReference type="InterPro" id="IPR036865">
    <property type="entry name" value="CRAL-TRIO_dom_sf"/>
</dbReference>
<accession>T1J3G4</accession>
<dbReference type="SUPFAM" id="SSF52087">
    <property type="entry name" value="CRAL/TRIO domain"/>
    <property type="match status" value="1"/>
</dbReference>
<dbReference type="CDD" id="cd00170">
    <property type="entry name" value="SEC14"/>
    <property type="match status" value="1"/>
</dbReference>
<evidence type="ECO:0000313" key="2">
    <source>
        <dbReference type="Proteomes" id="UP000014500"/>
    </source>
</evidence>
<name>T1J3G4_STRMM</name>
<evidence type="ECO:0008006" key="3">
    <source>
        <dbReference type="Google" id="ProtNLM"/>
    </source>
</evidence>
<dbReference type="Gene3D" id="3.40.525.10">
    <property type="entry name" value="CRAL-TRIO lipid binding domain"/>
    <property type="match status" value="2"/>
</dbReference>
<dbReference type="GO" id="GO:0016020">
    <property type="term" value="C:membrane"/>
    <property type="evidence" value="ECO:0007669"/>
    <property type="project" value="TreeGrafter"/>
</dbReference>
<dbReference type="Proteomes" id="UP000014500">
    <property type="component" value="Unassembled WGS sequence"/>
</dbReference>
<dbReference type="EMBL" id="JH431826">
    <property type="status" value="NOT_ANNOTATED_CDS"/>
    <property type="molecule type" value="Genomic_DNA"/>
</dbReference>
<dbReference type="GO" id="GO:1902936">
    <property type="term" value="F:phosphatidylinositol bisphosphate binding"/>
    <property type="evidence" value="ECO:0007669"/>
    <property type="project" value="TreeGrafter"/>
</dbReference>
<keyword evidence="2" id="KW-1185">Reference proteome</keyword>
<dbReference type="PANTHER" id="PTHR10174:SF130">
    <property type="entry name" value="ALPHA-TOCOPHEROL TRANSFER PROTEIN-LIKE"/>
    <property type="match status" value="1"/>
</dbReference>
<reference evidence="1" key="2">
    <citation type="submission" date="2015-02" db="UniProtKB">
        <authorList>
            <consortium name="EnsemblMetazoa"/>
        </authorList>
    </citation>
    <scope>IDENTIFICATION</scope>
</reference>
<sequence>MCLEVLIEVMEEGTNQVVFVIDASGIGVQHAKQLTPSNVKKLIALLEPFLSISERIIFHGKNMESLHRCVDVNILPKEFGGPQQPISSGHTCKKLWDHEKYLEKINSFGYNKSKWFLQSVGDQN</sequence>
<reference evidence="2" key="1">
    <citation type="submission" date="2011-05" db="EMBL/GenBank/DDBJ databases">
        <authorList>
            <person name="Richards S.R."/>
            <person name="Qu J."/>
            <person name="Jiang H."/>
            <person name="Jhangiani S.N."/>
            <person name="Agravi P."/>
            <person name="Goodspeed R."/>
            <person name="Gross S."/>
            <person name="Mandapat C."/>
            <person name="Jackson L."/>
            <person name="Mathew T."/>
            <person name="Pu L."/>
            <person name="Thornton R."/>
            <person name="Saada N."/>
            <person name="Wilczek-Boney K.B."/>
            <person name="Lee S."/>
            <person name="Kovar C."/>
            <person name="Wu Y."/>
            <person name="Scherer S.E."/>
            <person name="Worley K.C."/>
            <person name="Muzny D.M."/>
            <person name="Gibbs R."/>
        </authorList>
    </citation>
    <scope>NUCLEOTIDE SEQUENCE</scope>
    <source>
        <strain evidence="2">Brora</strain>
    </source>
</reference>
<dbReference type="HOGENOM" id="CLU_2006781_0_0_1"/>
<proteinExistence type="predicted"/>
<protein>
    <recommendedName>
        <fullName evidence="3">CRAL-TRIO domain-containing protein</fullName>
    </recommendedName>
</protein>